<dbReference type="Pfam" id="PF03184">
    <property type="entry name" value="DDE_1"/>
    <property type="match status" value="1"/>
</dbReference>
<dbReference type="GO" id="GO:0003677">
    <property type="term" value="F:DNA binding"/>
    <property type="evidence" value="ECO:0007669"/>
    <property type="project" value="TreeGrafter"/>
</dbReference>
<feature type="domain" description="DDE-1" evidence="2">
    <location>
        <begin position="178"/>
        <end position="345"/>
    </location>
</feature>
<reference evidence="3 4" key="1">
    <citation type="submission" date="2015-07" db="EMBL/GenBank/DDBJ databases">
        <authorList>
            <person name="Noorani M."/>
        </authorList>
    </citation>
    <scope>NUCLEOTIDE SEQUENCE [LARGE SCALE GENOMIC DNA]</scope>
    <source>
        <strain evidence="3">BBA 69670</strain>
    </source>
</reference>
<feature type="compositionally biased region" description="Pro residues" evidence="1">
    <location>
        <begin position="634"/>
        <end position="648"/>
    </location>
</feature>
<dbReference type="InterPro" id="IPR050863">
    <property type="entry name" value="CenT-Element_Derived"/>
</dbReference>
<dbReference type="AlphaFoldDB" id="A0A0K6FUW2"/>
<keyword evidence="4" id="KW-1185">Reference proteome</keyword>
<protein>
    <recommendedName>
        <fullName evidence="2">DDE-1 domain-containing protein</fullName>
    </recommendedName>
</protein>
<dbReference type="InterPro" id="IPR004875">
    <property type="entry name" value="DDE_SF_endonuclease_dom"/>
</dbReference>
<organism evidence="3 4">
    <name type="scientific">Rhizoctonia solani</name>
    <dbReference type="NCBI Taxonomy" id="456999"/>
    <lineage>
        <taxon>Eukaryota</taxon>
        <taxon>Fungi</taxon>
        <taxon>Dikarya</taxon>
        <taxon>Basidiomycota</taxon>
        <taxon>Agaricomycotina</taxon>
        <taxon>Agaricomycetes</taxon>
        <taxon>Cantharellales</taxon>
        <taxon>Ceratobasidiaceae</taxon>
        <taxon>Rhizoctonia</taxon>
    </lineage>
</organism>
<gene>
    <name evidence="3" type="ORF">RSOLAG22IIIB_08826</name>
</gene>
<evidence type="ECO:0000313" key="4">
    <source>
        <dbReference type="Proteomes" id="UP000044841"/>
    </source>
</evidence>
<dbReference type="GO" id="GO:0005634">
    <property type="term" value="C:nucleus"/>
    <property type="evidence" value="ECO:0007669"/>
    <property type="project" value="TreeGrafter"/>
</dbReference>
<dbReference type="Proteomes" id="UP000044841">
    <property type="component" value="Unassembled WGS sequence"/>
</dbReference>
<feature type="region of interest" description="Disordered" evidence="1">
    <location>
        <begin position="626"/>
        <end position="695"/>
    </location>
</feature>
<sequence>MLEHTNETREKIKISYSTVTRVYSGKQLLYDFNKSKAVLHEEEEEKSVDFLLQQASCGFPLTHRLLEEVVNAIIRNRDPDFPGVGKGYTDRFLAQNAHRVSSYWGSPLEQCRAQAVNQHTIGAWFDLVEYLVAEHNVTSEDIWGADETGITLGHAAAERVLGATGKKGQHTSSNGSQENVSVMVTIGARGVSIPPFVIFKGQAFMVSWFLQPNTANAKISYSKKGYMTGEVGLEWIKHFNNYAPPSAPDRTRLLLVDGHVSHYTLELLNYAREHNIVLACYPSHTTHVLQGLDVACFARLKQLYSRYAKQRENTQGFKVTKSTFLVPFSKAYSETFTPETIRSAFSSTGIHPFNRNIVSAETMAPSLPTSTQSSLPLSLPDAVAAVARVWAIDPSLTDNNTGGMQLPGARLGDEFQQAPVPNPGHHANLSALVTNTSASFLADGVPVTVANSLTPLPFHHLPPLPSSTLAMNKAAISPEARLMAELEAYRAQEHTLQKMYEGAQAQLVLADRHCSLLQGRLAAKEDRAKEKTARTGHERLMGDGLPRALSHGEFYDVRVRRSQIAAAEEVEKERKAAKNAQIKGMKEEWKLAEAARKEQNNQVRLKWKEGPLAKWNAAHEQAKAEGRRLMGMPRPKPPPKLPPLPKPWLNPANNVTTETNTGVEDVSEAVEEYEDKNDESEQGSDTESDAESDEE</sequence>
<evidence type="ECO:0000256" key="1">
    <source>
        <dbReference type="SAM" id="MobiDB-lite"/>
    </source>
</evidence>
<dbReference type="EMBL" id="CYGV01001046">
    <property type="protein sequence ID" value="CUA69981.1"/>
    <property type="molecule type" value="Genomic_DNA"/>
</dbReference>
<dbReference type="PANTHER" id="PTHR19303">
    <property type="entry name" value="TRANSPOSON"/>
    <property type="match status" value="1"/>
</dbReference>
<evidence type="ECO:0000259" key="2">
    <source>
        <dbReference type="Pfam" id="PF03184"/>
    </source>
</evidence>
<evidence type="ECO:0000313" key="3">
    <source>
        <dbReference type="EMBL" id="CUA69981.1"/>
    </source>
</evidence>
<accession>A0A0K6FUW2</accession>
<feature type="compositionally biased region" description="Acidic residues" evidence="1">
    <location>
        <begin position="665"/>
        <end position="695"/>
    </location>
</feature>
<dbReference type="PANTHER" id="PTHR19303:SF62">
    <property type="entry name" value="HTH CENPB-TYPE DOMAIN-CONTAINING PROTEIN-RELATED"/>
    <property type="match status" value="1"/>
</dbReference>
<proteinExistence type="predicted"/>
<name>A0A0K6FUW2_9AGAM</name>
<feature type="compositionally biased region" description="Low complexity" evidence="1">
    <location>
        <begin position="653"/>
        <end position="664"/>
    </location>
</feature>